<dbReference type="AlphaFoldDB" id="M3HL44"/>
<keyword evidence="17" id="KW-1185">Reference proteome</keyword>
<dbReference type="FunFam" id="1.10.730.10:FF:000004">
    <property type="entry name" value="Isoleucyl-tRNA synthetase, cytoplasmic"/>
    <property type="match status" value="1"/>
</dbReference>
<keyword evidence="4" id="KW-0963">Cytoplasm</keyword>
<evidence type="ECO:0000256" key="4">
    <source>
        <dbReference type="ARBA" id="ARBA00022490"/>
    </source>
</evidence>
<dbReference type="InterPro" id="IPR013155">
    <property type="entry name" value="M/V/L/I-tRNA-synth_anticd-bd"/>
</dbReference>
<keyword evidence="8 13" id="KW-0648">Protein biosynthesis</keyword>
<dbReference type="GO" id="GO:0005524">
    <property type="term" value="F:ATP binding"/>
    <property type="evidence" value="ECO:0007669"/>
    <property type="project" value="UniProtKB-KW"/>
</dbReference>
<dbReference type="InterPro" id="IPR001412">
    <property type="entry name" value="aa-tRNA-synth_I_CS"/>
</dbReference>
<dbReference type="InterPro" id="IPR009008">
    <property type="entry name" value="Val/Leu/Ile-tRNA-synth_edit"/>
</dbReference>
<evidence type="ECO:0000256" key="12">
    <source>
        <dbReference type="ARBA" id="ARBA00069879"/>
    </source>
</evidence>
<evidence type="ECO:0000259" key="15">
    <source>
        <dbReference type="Pfam" id="PF08264"/>
    </source>
</evidence>
<dbReference type="PANTHER" id="PTHR42780:SF1">
    <property type="entry name" value="ISOLEUCINE--TRNA LIGASE, CYTOPLASMIC"/>
    <property type="match status" value="1"/>
</dbReference>
<dbReference type="InterPro" id="IPR002300">
    <property type="entry name" value="aa-tRNA-synth_Ia"/>
</dbReference>
<evidence type="ECO:0000256" key="13">
    <source>
        <dbReference type="RuleBase" id="RU363035"/>
    </source>
</evidence>
<dbReference type="OMA" id="EIIVIHK"/>
<evidence type="ECO:0000256" key="10">
    <source>
        <dbReference type="ARBA" id="ARBA00032665"/>
    </source>
</evidence>
<dbReference type="eggNOG" id="KOG0434">
    <property type="taxonomic scope" value="Eukaryota"/>
</dbReference>
<evidence type="ECO:0000256" key="2">
    <source>
        <dbReference type="ARBA" id="ARBA00005594"/>
    </source>
</evidence>
<comment type="caution">
    <text evidence="16">The sequence shown here is derived from an EMBL/GenBank/DDBJ whole genome shotgun (WGS) entry which is preliminary data.</text>
</comment>
<dbReference type="InterPro" id="IPR023586">
    <property type="entry name" value="Ile-tRNA-ligase_type2"/>
</dbReference>
<dbReference type="SUPFAM" id="SSF52374">
    <property type="entry name" value="Nucleotidylyl transferase"/>
    <property type="match status" value="1"/>
</dbReference>
<keyword evidence="6 13" id="KW-0547">Nucleotide-binding</keyword>
<dbReference type="GO" id="GO:0002161">
    <property type="term" value="F:aminoacyl-tRNA deacylase activity"/>
    <property type="evidence" value="ECO:0007669"/>
    <property type="project" value="InterPro"/>
</dbReference>
<sequence>MAEETNNAPQVSFSFPREEEEIIKHWDNVDAFQRSLELTEDMPPFAFFDGPPFATGTPHYGHILASTVKDIIPRYATMNGFHVERRFGWDTHGLPVEHEIDKKLGITSKEDVFAMGIDKYNAECRSIVMRYADEWRRTIKRLGRWIDMDNDYKTLYPEFMESVWWAFKELYKKDAVYRGLRVMPYSTACTTPLSNFEAQQNYKEVNDPAVTLSFPLIDDEDTILVAWTTTPWTLPANIALAVNPKFEYVKIYDEEKKKHFILLESLLGTLYKKPKAAKYKVVEKMPGTALVGLKYKPLFDYFYEDFKDSGFQVIAAEYVTNDSGTGIVHQSPSYGEEDFNAATAAGVINEKKTPPDIVDDSGNMRSNVPDFAGMYFKDADKAILKKLVENDRVLVNSQAKHSYPFCWRSDTPLMYRTVPAWFVRIGEVIPEMLENVEKTNWVPSNIKDKRFSNWIANARDWNISRNRYWGTPIPLWVSDDFEEIVCVGSIEELRKLSGRDDITDIHRESIDHITIPSQKGKGQLKRIEEVFDCWFESGSMPYASKHYPFENEEKFLNAFPANFISEGLDQTRGWFYTLTVLGTHLFKTAPYQNVIVTGIVLAADGKKMSKRLKNYPDPTLVLDKYGADALRLYLINSPVLRAETLKFKEEGVKEIVSSVLLPWYNSYKFLSDAADIFKKENGEDFVYDYGSRSDNVMDRWLLASIQSLIKFIHEEMTGYRLYTVVPRLLHFIDDLTNWYIRFNRRRIKGFASDDVEDTKKGLNTLAEALLTLCRAMAPFTPYLADNIYQRIKNYFKNEDLEKIAVNPSKIDLRSVHFLTYPSVRQELFDEKIEVAVSRMQKVIDLARNIREKKMISLKTPLSELVVLNSDPSFLSDIESLKGYISDELNVRNVIITSDEEKYCVEYSCVADWPVLGKKLRQDAKKVRAALPNVTSAEVQKFAECGKLTVEGIELVTEDLQVKRGLSESKAAEGQEFRSHQDFLIILDINMHPELESEGLARELINRIQRLRKKVGLKTTDDIHVQYKVAKDTIDLAKVIKDNEELLLKSTKYPIEEFKEGVDASAIITDEEQVINDTVFNLRLLRI</sequence>
<dbReference type="FunFam" id="3.40.50.620:FF:000023">
    <property type="entry name" value="Isoleucyl-tRNA synthetase,cytoplasmic"/>
    <property type="match status" value="1"/>
</dbReference>
<dbReference type="Pfam" id="PF08264">
    <property type="entry name" value="Anticodon_1"/>
    <property type="match status" value="1"/>
</dbReference>
<gene>
    <name evidence="16" type="ORF">G210_1406</name>
</gene>
<dbReference type="Gene3D" id="1.10.730.10">
    <property type="entry name" value="Isoleucyl-tRNA Synthetase, Domain 1"/>
    <property type="match status" value="1"/>
</dbReference>
<evidence type="ECO:0000313" key="16">
    <source>
        <dbReference type="EMBL" id="EMG48092.1"/>
    </source>
</evidence>
<dbReference type="FunFam" id="3.40.50.620:FF:000050">
    <property type="entry name" value="Isoleucyl-tRNA synthetase,cytoplasmic"/>
    <property type="match status" value="1"/>
</dbReference>
<proteinExistence type="inferred from homology"/>
<dbReference type="CDD" id="cd07961">
    <property type="entry name" value="Anticodon_Ia_Ile_ABEc"/>
    <property type="match status" value="1"/>
</dbReference>
<dbReference type="STRING" id="1245528.M3HL44"/>
<dbReference type="CDD" id="cd00818">
    <property type="entry name" value="IleRS_core"/>
    <property type="match status" value="1"/>
</dbReference>
<evidence type="ECO:0000256" key="8">
    <source>
        <dbReference type="ARBA" id="ARBA00022917"/>
    </source>
</evidence>
<evidence type="ECO:0000256" key="11">
    <source>
        <dbReference type="ARBA" id="ARBA00048359"/>
    </source>
</evidence>
<reference evidence="16 17" key="1">
    <citation type="submission" date="2013-02" db="EMBL/GenBank/DDBJ databases">
        <title>Genome sequence of Candida maltosa Xu316, a potential industrial strain for xylitol and ethanol production.</title>
        <authorList>
            <person name="Yu J."/>
            <person name="Wang Q."/>
            <person name="Geng X."/>
            <person name="Bao W."/>
            <person name="He P."/>
            <person name="Cai J."/>
        </authorList>
    </citation>
    <scope>NUCLEOTIDE SEQUENCE [LARGE SCALE GENOMIC DNA]</scope>
    <source>
        <strain evidence="17">Xu316</strain>
    </source>
</reference>
<organism evidence="16 17">
    <name type="scientific">Candida maltosa (strain Xu316)</name>
    <name type="common">Yeast</name>
    <dbReference type="NCBI Taxonomy" id="1245528"/>
    <lineage>
        <taxon>Eukaryota</taxon>
        <taxon>Fungi</taxon>
        <taxon>Dikarya</taxon>
        <taxon>Ascomycota</taxon>
        <taxon>Saccharomycotina</taxon>
        <taxon>Pichiomycetes</taxon>
        <taxon>Debaryomycetaceae</taxon>
        <taxon>Candida/Lodderomyces clade</taxon>
        <taxon>Candida</taxon>
    </lineage>
</organism>
<evidence type="ECO:0000256" key="9">
    <source>
        <dbReference type="ARBA" id="ARBA00023146"/>
    </source>
</evidence>
<dbReference type="EC" id="6.1.1.5" evidence="3"/>
<feature type="domain" description="Aminoacyl-tRNA synthetase class Ia" evidence="14">
    <location>
        <begin position="22"/>
        <end position="645"/>
    </location>
</feature>
<dbReference type="InterPro" id="IPR014729">
    <property type="entry name" value="Rossmann-like_a/b/a_fold"/>
</dbReference>
<comment type="catalytic activity">
    <reaction evidence="11">
        <text>tRNA(Ile) + L-isoleucine + ATP = L-isoleucyl-tRNA(Ile) + AMP + diphosphate</text>
        <dbReference type="Rhea" id="RHEA:11060"/>
        <dbReference type="Rhea" id="RHEA-COMP:9666"/>
        <dbReference type="Rhea" id="RHEA-COMP:9695"/>
        <dbReference type="ChEBI" id="CHEBI:30616"/>
        <dbReference type="ChEBI" id="CHEBI:33019"/>
        <dbReference type="ChEBI" id="CHEBI:58045"/>
        <dbReference type="ChEBI" id="CHEBI:78442"/>
        <dbReference type="ChEBI" id="CHEBI:78528"/>
        <dbReference type="ChEBI" id="CHEBI:456215"/>
        <dbReference type="EC" id="6.1.1.5"/>
    </reaction>
</comment>
<dbReference type="Proteomes" id="UP000011777">
    <property type="component" value="Unassembled WGS sequence"/>
</dbReference>
<dbReference type="GO" id="GO:0004822">
    <property type="term" value="F:isoleucine-tRNA ligase activity"/>
    <property type="evidence" value="ECO:0007669"/>
    <property type="project" value="UniProtKB-EC"/>
</dbReference>
<keyword evidence="5 13" id="KW-0436">Ligase</keyword>
<evidence type="ECO:0000256" key="3">
    <source>
        <dbReference type="ARBA" id="ARBA00013165"/>
    </source>
</evidence>
<accession>M3HL44</accession>
<evidence type="ECO:0000256" key="6">
    <source>
        <dbReference type="ARBA" id="ARBA00022741"/>
    </source>
</evidence>
<dbReference type="PRINTS" id="PR00984">
    <property type="entry name" value="TRNASYNTHILE"/>
</dbReference>
<dbReference type="EMBL" id="AOGT01001261">
    <property type="protein sequence ID" value="EMG48092.1"/>
    <property type="molecule type" value="Genomic_DNA"/>
</dbReference>
<keyword evidence="7 13" id="KW-0067">ATP-binding</keyword>
<dbReference type="Pfam" id="PF00133">
    <property type="entry name" value="tRNA-synt_1"/>
    <property type="match status" value="1"/>
</dbReference>
<keyword evidence="9 13" id="KW-0030">Aminoacyl-tRNA synthetase</keyword>
<dbReference type="HAMAP" id="MF_02003">
    <property type="entry name" value="Ile_tRNA_synth_type2"/>
    <property type="match status" value="1"/>
</dbReference>
<comment type="similarity">
    <text evidence="2 13">Belongs to the class-I aminoacyl-tRNA synthetase family.</text>
</comment>
<dbReference type="PROSITE" id="PS00178">
    <property type="entry name" value="AA_TRNA_LIGASE_I"/>
    <property type="match status" value="1"/>
</dbReference>
<dbReference type="InterPro" id="IPR033709">
    <property type="entry name" value="Anticodon_Ile_ABEc"/>
</dbReference>
<dbReference type="Gene3D" id="3.40.50.620">
    <property type="entry name" value="HUPs"/>
    <property type="match status" value="2"/>
</dbReference>
<dbReference type="SUPFAM" id="SSF47323">
    <property type="entry name" value="Anticodon-binding domain of a subclass of class I aminoacyl-tRNA synthetases"/>
    <property type="match status" value="1"/>
</dbReference>
<evidence type="ECO:0000256" key="1">
    <source>
        <dbReference type="ARBA" id="ARBA00004496"/>
    </source>
</evidence>
<evidence type="ECO:0000256" key="7">
    <source>
        <dbReference type="ARBA" id="ARBA00022840"/>
    </source>
</evidence>
<dbReference type="InterPro" id="IPR002301">
    <property type="entry name" value="Ile-tRNA-ligase"/>
</dbReference>
<name>M3HL44_CANMX</name>
<dbReference type="Pfam" id="PF19302">
    <property type="entry name" value="DUF5915"/>
    <property type="match status" value="1"/>
</dbReference>
<dbReference type="GO" id="GO:0000049">
    <property type="term" value="F:tRNA binding"/>
    <property type="evidence" value="ECO:0007669"/>
    <property type="project" value="InterPro"/>
</dbReference>
<dbReference type="PANTHER" id="PTHR42780">
    <property type="entry name" value="SOLEUCYL-TRNA SYNTHETASE"/>
    <property type="match status" value="1"/>
</dbReference>
<feature type="domain" description="Methionyl/Valyl/Leucyl/Isoleucyl-tRNA synthetase anticodon-binding" evidence="15">
    <location>
        <begin position="698"/>
        <end position="863"/>
    </location>
</feature>
<dbReference type="InterPro" id="IPR009080">
    <property type="entry name" value="tRNAsynth_Ia_anticodon-bd"/>
</dbReference>
<protein>
    <recommendedName>
        <fullName evidence="12">Isoleucine--tRNA ligase, cytoplasmic</fullName>
        <ecNumber evidence="3">6.1.1.5</ecNumber>
    </recommendedName>
    <alternativeName>
        <fullName evidence="10">Isoleucyl-tRNA synthetase</fullName>
    </alternativeName>
</protein>
<evidence type="ECO:0000259" key="14">
    <source>
        <dbReference type="Pfam" id="PF00133"/>
    </source>
</evidence>
<comment type="subcellular location">
    <subcellularLocation>
        <location evidence="1">Cytoplasm</location>
    </subcellularLocation>
</comment>
<dbReference type="NCBIfam" id="TIGR00392">
    <property type="entry name" value="ileS"/>
    <property type="match status" value="1"/>
</dbReference>
<dbReference type="GO" id="GO:0006428">
    <property type="term" value="P:isoleucyl-tRNA aminoacylation"/>
    <property type="evidence" value="ECO:0007669"/>
    <property type="project" value="InterPro"/>
</dbReference>
<evidence type="ECO:0000256" key="5">
    <source>
        <dbReference type="ARBA" id="ARBA00022598"/>
    </source>
</evidence>
<dbReference type="HOGENOM" id="CLU_001493_1_1_1"/>
<evidence type="ECO:0000313" key="17">
    <source>
        <dbReference type="Proteomes" id="UP000011777"/>
    </source>
</evidence>
<dbReference type="OrthoDB" id="1706657at2759"/>
<dbReference type="GO" id="GO:0005737">
    <property type="term" value="C:cytoplasm"/>
    <property type="evidence" value="ECO:0007669"/>
    <property type="project" value="UniProtKB-SubCell"/>
</dbReference>
<dbReference type="SUPFAM" id="SSF50677">
    <property type="entry name" value="ValRS/IleRS/LeuRS editing domain"/>
    <property type="match status" value="1"/>
</dbReference>